<reference evidence="3" key="1">
    <citation type="journal article" date="2023" name="Nat. Commun.">
        <title>Diploid and tetraploid genomes of Acorus and the evolution of monocots.</title>
        <authorList>
            <person name="Ma L."/>
            <person name="Liu K.W."/>
            <person name="Li Z."/>
            <person name="Hsiao Y.Y."/>
            <person name="Qi Y."/>
            <person name="Fu T."/>
            <person name="Tang G.D."/>
            <person name="Zhang D."/>
            <person name="Sun W.H."/>
            <person name="Liu D.K."/>
            <person name="Li Y."/>
            <person name="Chen G.Z."/>
            <person name="Liu X.D."/>
            <person name="Liao X.Y."/>
            <person name="Jiang Y.T."/>
            <person name="Yu X."/>
            <person name="Hao Y."/>
            <person name="Huang J."/>
            <person name="Zhao X.W."/>
            <person name="Ke S."/>
            <person name="Chen Y.Y."/>
            <person name="Wu W.L."/>
            <person name="Hsu J.L."/>
            <person name="Lin Y.F."/>
            <person name="Huang M.D."/>
            <person name="Li C.Y."/>
            <person name="Huang L."/>
            <person name="Wang Z.W."/>
            <person name="Zhao X."/>
            <person name="Zhong W.Y."/>
            <person name="Peng D.H."/>
            <person name="Ahmad S."/>
            <person name="Lan S."/>
            <person name="Zhang J.S."/>
            <person name="Tsai W.C."/>
            <person name="Van de Peer Y."/>
            <person name="Liu Z.J."/>
        </authorList>
    </citation>
    <scope>NUCLEOTIDE SEQUENCE</scope>
    <source>
        <strain evidence="3">CP</strain>
    </source>
</reference>
<feature type="compositionally biased region" description="Acidic residues" evidence="1">
    <location>
        <begin position="72"/>
        <end position="103"/>
    </location>
</feature>
<evidence type="ECO:0000256" key="1">
    <source>
        <dbReference type="SAM" id="MobiDB-lite"/>
    </source>
</evidence>
<evidence type="ECO:0000313" key="4">
    <source>
        <dbReference type="Proteomes" id="UP001180020"/>
    </source>
</evidence>
<evidence type="ECO:0000313" key="3">
    <source>
        <dbReference type="EMBL" id="KAK1298058.1"/>
    </source>
</evidence>
<protein>
    <submittedName>
        <fullName evidence="3">Uncharacterized protein</fullName>
    </submittedName>
</protein>
<gene>
    <name evidence="3" type="ORF">QJS10_CPB14g00348</name>
</gene>
<keyword evidence="2" id="KW-1133">Transmembrane helix</keyword>
<evidence type="ECO:0000256" key="2">
    <source>
        <dbReference type="SAM" id="Phobius"/>
    </source>
</evidence>
<proteinExistence type="predicted"/>
<feature type="region of interest" description="Disordered" evidence="1">
    <location>
        <begin position="66"/>
        <end position="110"/>
    </location>
</feature>
<accession>A0AAV9DDE1</accession>
<keyword evidence="4" id="KW-1185">Reference proteome</keyword>
<organism evidence="3 4">
    <name type="scientific">Acorus calamus</name>
    <name type="common">Sweet flag</name>
    <dbReference type="NCBI Taxonomy" id="4465"/>
    <lineage>
        <taxon>Eukaryota</taxon>
        <taxon>Viridiplantae</taxon>
        <taxon>Streptophyta</taxon>
        <taxon>Embryophyta</taxon>
        <taxon>Tracheophyta</taxon>
        <taxon>Spermatophyta</taxon>
        <taxon>Magnoliopsida</taxon>
        <taxon>Liliopsida</taxon>
        <taxon>Acoraceae</taxon>
        <taxon>Acorus</taxon>
    </lineage>
</organism>
<comment type="caution">
    <text evidence="3">The sequence shown here is derived from an EMBL/GenBank/DDBJ whole genome shotgun (WGS) entry which is preliminary data.</text>
</comment>
<dbReference type="AlphaFoldDB" id="A0AAV9DDE1"/>
<reference evidence="3" key="2">
    <citation type="submission" date="2023-06" db="EMBL/GenBank/DDBJ databases">
        <authorList>
            <person name="Ma L."/>
            <person name="Liu K.-W."/>
            <person name="Li Z."/>
            <person name="Hsiao Y.-Y."/>
            <person name="Qi Y."/>
            <person name="Fu T."/>
            <person name="Tang G."/>
            <person name="Zhang D."/>
            <person name="Sun W.-H."/>
            <person name="Liu D.-K."/>
            <person name="Li Y."/>
            <person name="Chen G.-Z."/>
            <person name="Liu X.-D."/>
            <person name="Liao X.-Y."/>
            <person name="Jiang Y.-T."/>
            <person name="Yu X."/>
            <person name="Hao Y."/>
            <person name="Huang J."/>
            <person name="Zhao X.-W."/>
            <person name="Ke S."/>
            <person name="Chen Y.-Y."/>
            <person name="Wu W.-L."/>
            <person name="Hsu J.-L."/>
            <person name="Lin Y.-F."/>
            <person name="Huang M.-D."/>
            <person name="Li C.-Y."/>
            <person name="Huang L."/>
            <person name="Wang Z.-W."/>
            <person name="Zhao X."/>
            <person name="Zhong W.-Y."/>
            <person name="Peng D.-H."/>
            <person name="Ahmad S."/>
            <person name="Lan S."/>
            <person name="Zhang J.-S."/>
            <person name="Tsai W.-C."/>
            <person name="Van De Peer Y."/>
            <person name="Liu Z.-J."/>
        </authorList>
    </citation>
    <scope>NUCLEOTIDE SEQUENCE</scope>
    <source>
        <strain evidence="3">CP</strain>
        <tissue evidence="3">Leaves</tissue>
    </source>
</reference>
<name>A0AAV9DDE1_ACOCL</name>
<feature type="transmembrane region" description="Helical" evidence="2">
    <location>
        <begin position="29"/>
        <end position="47"/>
    </location>
</feature>
<sequence length="230" mass="25525">MEELNLISQGFEAVQNPNFSRFLLITKSFWTWGALLIAVAAAFGSLLKRVKLVILRHHRAKSVNLQPPSYESETDFSDAESESPSDESSEDEEDSSGNLSDDEGQNRKSGFCFSWRPEELVRAWDGDLRRSSEIVRSFFSGIQISPAVEVTAAAEEDSGEVAVRAWDARVGRRFPAAVAGWRSRGVRRVAGVSAGGDNRVYVGDDSGKVTFVDWRNVRSPVATWWESDGF</sequence>
<dbReference type="EMBL" id="JAUJYO010000014">
    <property type="protein sequence ID" value="KAK1298058.1"/>
    <property type="molecule type" value="Genomic_DNA"/>
</dbReference>
<dbReference type="Proteomes" id="UP001180020">
    <property type="component" value="Unassembled WGS sequence"/>
</dbReference>
<keyword evidence="2" id="KW-0812">Transmembrane</keyword>
<dbReference type="PANTHER" id="PTHR36715:SF1">
    <property type="entry name" value="PROTEIN, PUTATIVE-RELATED"/>
    <property type="match status" value="1"/>
</dbReference>
<dbReference type="PANTHER" id="PTHR36715">
    <property type="entry name" value="BNAANNG41370D PROTEIN"/>
    <property type="match status" value="1"/>
</dbReference>
<keyword evidence="2" id="KW-0472">Membrane</keyword>